<dbReference type="InterPro" id="IPR001680">
    <property type="entry name" value="WD40_rpt"/>
</dbReference>
<dbReference type="SMART" id="SM00320">
    <property type="entry name" value="WD40"/>
    <property type="match status" value="2"/>
</dbReference>
<proteinExistence type="predicted"/>
<dbReference type="Proteomes" id="UP000265618">
    <property type="component" value="Unassembled WGS sequence"/>
</dbReference>
<feature type="compositionally biased region" description="Acidic residues" evidence="1">
    <location>
        <begin position="115"/>
        <end position="130"/>
    </location>
</feature>
<dbReference type="InterPro" id="IPR036322">
    <property type="entry name" value="WD40_repeat_dom_sf"/>
</dbReference>
<dbReference type="SUPFAM" id="SSF50978">
    <property type="entry name" value="WD40 repeat-like"/>
    <property type="match status" value="1"/>
</dbReference>
<dbReference type="AlphaFoldDB" id="A0A9K3GK61"/>
<name>A0A9K3GK61_9EUKA</name>
<keyword evidence="3" id="KW-1185">Reference proteome</keyword>
<accession>A0A9K3GK61</accession>
<protein>
    <submittedName>
        <fullName evidence="2">Uncharacterized protein</fullName>
    </submittedName>
</protein>
<sequence length="631" mass="65596">MSSLLTSGEMGEGGAASSTAVAAKRMQLLSASSLVLNGGSVDMVQRARKMLAAVPQAELETALPGLAGLDPLPSRSEVMACVGVGTHSGRDRQRELELDMQERSLSNDSAPSQSEDVEETGSECESEPSSESEMVSNVLPVLSPRSPQRSYLRRSSSLARVLNATSTLSPALTGVHQVVLLPRPPVNLVWLTGSTPPVDRLCITKPGAALVYGPAREATLSNPLSNTAHIRRPSLSAPLSREADAYTMLGGTPSQCTVFACPSHSGTMIAVDNGRNVKLVGSDGTSIGSLRAGALPVTCSAFDCRDRVIAVGSVDGSVLMFRPKPGPQGPYTIVPCQHRNSSVLSLTPHPSKALVLQGTANGSLSELDLDNGGKVTRVLVPPSTHTGDGRRGSVLGATVACYTADGSVVTACSDRTLTLLDTRGGEPTTLAIPFHASHVSGSASATHICAAGSGLASIWDIRHLSEPLHVQDILPPPPRAQCTVVSAFLQQSAAKSAYSRGRHDPLSTTVPPRWAGDRLILPCDHRGMPVIIDLSGGVSYSPAPAAAGPVYGAAGVVGHRQRRVSVHKARPLSVHVSPLPVSHPLTRVTSLGTSKDGSLVGVSYSGKVAGGKRELGGIVDVIDLEVAMRYH</sequence>
<evidence type="ECO:0000256" key="1">
    <source>
        <dbReference type="SAM" id="MobiDB-lite"/>
    </source>
</evidence>
<organism evidence="2 3">
    <name type="scientific">Kipferlia bialata</name>
    <dbReference type="NCBI Taxonomy" id="797122"/>
    <lineage>
        <taxon>Eukaryota</taxon>
        <taxon>Metamonada</taxon>
        <taxon>Carpediemonas-like organisms</taxon>
        <taxon>Kipferlia</taxon>
    </lineage>
</organism>
<feature type="region of interest" description="Disordered" evidence="1">
    <location>
        <begin position="100"/>
        <end position="142"/>
    </location>
</feature>
<feature type="compositionally biased region" description="Polar residues" evidence="1">
    <location>
        <begin position="103"/>
        <end position="113"/>
    </location>
</feature>
<reference evidence="2 3" key="1">
    <citation type="journal article" date="2018" name="PLoS ONE">
        <title>The draft genome of Kipferlia bialata reveals reductive genome evolution in fornicate parasites.</title>
        <authorList>
            <person name="Tanifuji G."/>
            <person name="Takabayashi S."/>
            <person name="Kume K."/>
            <person name="Takagi M."/>
            <person name="Nakayama T."/>
            <person name="Kamikawa R."/>
            <person name="Inagaki Y."/>
            <person name="Hashimoto T."/>
        </authorList>
    </citation>
    <scope>NUCLEOTIDE SEQUENCE [LARGE SCALE GENOMIC DNA]</scope>
    <source>
        <strain evidence="2">NY0173</strain>
    </source>
</reference>
<evidence type="ECO:0000313" key="2">
    <source>
        <dbReference type="EMBL" id="GIQ85858.1"/>
    </source>
</evidence>
<evidence type="ECO:0000313" key="3">
    <source>
        <dbReference type="Proteomes" id="UP000265618"/>
    </source>
</evidence>
<dbReference type="InterPro" id="IPR015943">
    <property type="entry name" value="WD40/YVTN_repeat-like_dom_sf"/>
</dbReference>
<comment type="caution">
    <text evidence="2">The sequence shown here is derived from an EMBL/GenBank/DDBJ whole genome shotgun (WGS) entry which is preliminary data.</text>
</comment>
<feature type="compositionally biased region" description="Low complexity" evidence="1">
    <location>
        <begin position="131"/>
        <end position="142"/>
    </location>
</feature>
<gene>
    <name evidence="2" type="ORF">KIPB_007598</name>
</gene>
<dbReference type="Gene3D" id="2.130.10.10">
    <property type="entry name" value="YVTN repeat-like/Quinoprotein amine dehydrogenase"/>
    <property type="match status" value="1"/>
</dbReference>
<dbReference type="EMBL" id="BDIP01002174">
    <property type="protein sequence ID" value="GIQ85858.1"/>
    <property type="molecule type" value="Genomic_DNA"/>
</dbReference>